<dbReference type="EMBL" id="HBUF01531059">
    <property type="protein sequence ID" value="CAG6751835.1"/>
    <property type="molecule type" value="Transcribed_RNA"/>
</dbReference>
<protein>
    <submittedName>
        <fullName evidence="1">Uncharacterized protein</fullName>
    </submittedName>
</protein>
<organism evidence="1">
    <name type="scientific">Cacopsylla melanoneura</name>
    <dbReference type="NCBI Taxonomy" id="428564"/>
    <lineage>
        <taxon>Eukaryota</taxon>
        <taxon>Metazoa</taxon>
        <taxon>Ecdysozoa</taxon>
        <taxon>Arthropoda</taxon>
        <taxon>Hexapoda</taxon>
        <taxon>Insecta</taxon>
        <taxon>Pterygota</taxon>
        <taxon>Neoptera</taxon>
        <taxon>Paraneoptera</taxon>
        <taxon>Hemiptera</taxon>
        <taxon>Sternorrhyncha</taxon>
        <taxon>Psylloidea</taxon>
        <taxon>Psyllidae</taxon>
        <taxon>Psyllinae</taxon>
        <taxon>Cacopsylla</taxon>
    </lineage>
</organism>
<evidence type="ECO:0000313" key="1">
    <source>
        <dbReference type="EMBL" id="CAG6751835.1"/>
    </source>
</evidence>
<dbReference type="AlphaFoldDB" id="A0A8D8ZQG9"/>
<proteinExistence type="predicted"/>
<sequence length="115" mass="12980">MSLVISRVVPIQRGPTSISWIFLSFRPSFGSKSHLVLVCIREATVRSASPHVEFNSVVLWCPRRDPLRVDSLDESFRRGTRASRVRTLESFISISSQSISRSSILSLSIEFTLEL</sequence>
<name>A0A8D8ZQG9_9HEMI</name>
<reference evidence="1" key="1">
    <citation type="submission" date="2021-05" db="EMBL/GenBank/DDBJ databases">
        <authorList>
            <person name="Alioto T."/>
            <person name="Alioto T."/>
            <person name="Gomez Garrido J."/>
        </authorList>
    </citation>
    <scope>NUCLEOTIDE SEQUENCE</scope>
</reference>
<accession>A0A8D8ZQG9</accession>